<keyword evidence="5" id="KW-1185">Reference proteome</keyword>
<evidence type="ECO:0000256" key="2">
    <source>
        <dbReference type="SAM" id="Coils"/>
    </source>
</evidence>
<feature type="compositionally biased region" description="Basic residues" evidence="3">
    <location>
        <begin position="61"/>
        <end position="70"/>
    </location>
</feature>
<dbReference type="GO" id="GO:0005880">
    <property type="term" value="C:nuclear microtubule"/>
    <property type="evidence" value="ECO:0007669"/>
    <property type="project" value="TreeGrafter"/>
</dbReference>
<feature type="compositionally biased region" description="Acidic residues" evidence="3">
    <location>
        <begin position="28"/>
        <end position="37"/>
    </location>
</feature>
<dbReference type="PANTHER" id="PTHR31807:SF37">
    <property type="entry name" value="HAUS AUGMIN-LIKE COMPLEX SUBUNIT 8"/>
    <property type="match status" value="1"/>
</dbReference>
<dbReference type="PANTHER" id="PTHR31807">
    <property type="entry name" value="AUGMIN FAMILY MEMBER"/>
    <property type="match status" value="1"/>
</dbReference>
<dbReference type="EMBL" id="KQ965733">
    <property type="protein sequence ID" value="KXS21222.1"/>
    <property type="molecule type" value="Genomic_DNA"/>
</dbReference>
<organism evidence="4 5">
    <name type="scientific">Gonapodya prolifera (strain JEL478)</name>
    <name type="common">Monoblepharis prolifera</name>
    <dbReference type="NCBI Taxonomy" id="1344416"/>
    <lineage>
        <taxon>Eukaryota</taxon>
        <taxon>Fungi</taxon>
        <taxon>Fungi incertae sedis</taxon>
        <taxon>Chytridiomycota</taxon>
        <taxon>Chytridiomycota incertae sedis</taxon>
        <taxon>Monoblepharidomycetes</taxon>
        <taxon>Monoblepharidales</taxon>
        <taxon>Gonapodyaceae</taxon>
        <taxon>Gonapodya</taxon>
    </lineage>
</organism>
<dbReference type="GO" id="GO:0008017">
    <property type="term" value="F:microtubule binding"/>
    <property type="evidence" value="ECO:0007669"/>
    <property type="project" value="TreeGrafter"/>
</dbReference>
<evidence type="ECO:0000313" key="5">
    <source>
        <dbReference type="Proteomes" id="UP000070544"/>
    </source>
</evidence>
<dbReference type="OrthoDB" id="10608619at2759"/>
<proteinExistence type="inferred from homology"/>
<dbReference type="GO" id="GO:0051225">
    <property type="term" value="P:spindle assembly"/>
    <property type="evidence" value="ECO:0007669"/>
    <property type="project" value="TreeGrafter"/>
</dbReference>
<protein>
    <submittedName>
        <fullName evidence="4">Uncharacterized protein</fullName>
    </submittedName>
</protein>
<dbReference type="OMA" id="WQEHNNR"/>
<reference evidence="4 5" key="1">
    <citation type="journal article" date="2015" name="Genome Biol. Evol.">
        <title>Phylogenomic analyses indicate that early fungi evolved digesting cell walls of algal ancestors of land plants.</title>
        <authorList>
            <person name="Chang Y."/>
            <person name="Wang S."/>
            <person name="Sekimoto S."/>
            <person name="Aerts A.L."/>
            <person name="Choi C."/>
            <person name="Clum A."/>
            <person name="LaButti K.M."/>
            <person name="Lindquist E.A."/>
            <person name="Yee Ngan C."/>
            <person name="Ohm R.A."/>
            <person name="Salamov A.A."/>
            <person name="Grigoriev I.V."/>
            <person name="Spatafora J.W."/>
            <person name="Berbee M.L."/>
        </authorList>
    </citation>
    <scope>NUCLEOTIDE SEQUENCE [LARGE SCALE GENOMIC DNA]</scope>
    <source>
        <strain evidence="4 5">JEL478</strain>
    </source>
</reference>
<dbReference type="GO" id="GO:0005737">
    <property type="term" value="C:cytoplasm"/>
    <property type="evidence" value="ECO:0007669"/>
    <property type="project" value="TreeGrafter"/>
</dbReference>
<keyword evidence="2" id="KW-0175">Coiled coil</keyword>
<accession>A0A139AWU9</accession>
<dbReference type="InterPro" id="IPR007573">
    <property type="entry name" value="QWRF"/>
</dbReference>
<evidence type="ECO:0000313" key="4">
    <source>
        <dbReference type="EMBL" id="KXS21222.1"/>
    </source>
</evidence>
<sequence length="391" mass="41390">MASGTRVGQRPGTSSSERRRQETQAAVGDEDFGETDADTTGVTDAASFALDRSFASTTSRGGRKKVRHVPSRYMQAKTPTKLAPPTPLPHAAPKTQKTPTKPPPMSPSSRTPGRSGNLVAARIAAGMVPGVAPPTVARKQPPPPSTRPAESRARATVANADRTVTKPKASTDPSKLPEDALLLRRSRLLQWKYLNARAAHAAHLRQLSARQQLEEAFEVAKDAQERAGKLKVEVDREEKAGRDADALEEQGRALSSLAPHLDPVRPAYAELARALRASAIRMPLEGVVVTDRDALVTELEKCSHLLEALKHVAIDAPDGSSAAVRAVLPTRSLVSSLTQTLTLLTASADLVRDLERALSVSASLKLGTAQVSEVGVDQIGTAVGGLVGSNS</sequence>
<name>A0A139AWU9_GONPJ</name>
<dbReference type="Proteomes" id="UP000070544">
    <property type="component" value="Unassembled WGS sequence"/>
</dbReference>
<dbReference type="Pfam" id="PF04484">
    <property type="entry name" value="QWRF"/>
    <property type="match status" value="1"/>
</dbReference>
<dbReference type="AlphaFoldDB" id="A0A139AWU9"/>
<gene>
    <name evidence="4" type="ORF">M427DRAFT_65986</name>
</gene>
<dbReference type="STRING" id="1344416.A0A139AWU9"/>
<evidence type="ECO:0000256" key="1">
    <source>
        <dbReference type="ARBA" id="ARBA00010016"/>
    </source>
</evidence>
<feature type="region of interest" description="Disordered" evidence="3">
    <location>
        <begin position="1"/>
        <end position="115"/>
    </location>
</feature>
<comment type="similarity">
    <text evidence="1">Belongs to the QWRF family.</text>
</comment>
<feature type="region of interest" description="Disordered" evidence="3">
    <location>
        <begin position="130"/>
        <end position="175"/>
    </location>
</feature>
<feature type="coiled-coil region" evidence="2">
    <location>
        <begin position="213"/>
        <end position="240"/>
    </location>
</feature>
<evidence type="ECO:0000256" key="3">
    <source>
        <dbReference type="SAM" id="MobiDB-lite"/>
    </source>
</evidence>